<evidence type="ECO:0000256" key="8">
    <source>
        <dbReference type="SAM" id="MobiDB-lite"/>
    </source>
</evidence>
<dbReference type="InterPro" id="IPR017972">
    <property type="entry name" value="Cyt_P450_CS"/>
</dbReference>
<protein>
    <submittedName>
        <fullName evidence="9">Cytochrome P450</fullName>
    </submittedName>
</protein>
<name>A0ABT5CAD9_9BACT</name>
<accession>A0ABT5CAD9</accession>
<evidence type="ECO:0000256" key="1">
    <source>
        <dbReference type="ARBA" id="ARBA00010617"/>
    </source>
</evidence>
<keyword evidence="2 7" id="KW-0349">Heme</keyword>
<dbReference type="EMBL" id="JAQNDK010000004">
    <property type="protein sequence ID" value="MDC0683396.1"/>
    <property type="molecule type" value="Genomic_DNA"/>
</dbReference>
<sequence length="473" mass="52250">MMQPDLLSGTPARATGSAGAAARASAPPSARGFPLVGVLPHLLKDRLDYLVSARAELGDLYTVDLGFTRIVALNHPRHAQHVLRDNARNYRKGGALWESIRALIGDGLPTSEGDLWLRQRRMIQPEFHRDRLAAMCDLMVQAIDDGMAGFGAAAAGGRPVNAERELPHITMKVILNTMFGSGITKEEADAIGGSMQYAIDYMIFGAALRALPSWMPAPGRRRFERSVKTIDENVFRFIAQRRAQPGRSGDLLSMLLATVDAETGEQMSNQQLRDEAVSMFLAGYETTSVALAWALHFLVENPDVLQALAAEVDAALGDRRPSFADVPRLPLALAVVQEALRIYPPSYWIPRTAVEDDEIDGFHIPAGTLVGVMSYVLHRHPDHWEAPMRFDPGRFTPERTRARHPLAFIPFGIGQRQCIGKEFALMEGQFILARLLQRYRISAVPGRTTRLHVATTLRTSGGLWLRLEPRAGR</sequence>
<keyword evidence="10" id="KW-1185">Reference proteome</keyword>
<feature type="compositionally biased region" description="Low complexity" evidence="8">
    <location>
        <begin position="8"/>
        <end position="28"/>
    </location>
</feature>
<evidence type="ECO:0000313" key="10">
    <source>
        <dbReference type="Proteomes" id="UP001217485"/>
    </source>
</evidence>
<proteinExistence type="inferred from homology"/>
<keyword evidence="5 7" id="KW-0408">Iron</keyword>
<comment type="caution">
    <text evidence="9">The sequence shown here is derived from an EMBL/GenBank/DDBJ whole genome shotgun (WGS) entry which is preliminary data.</text>
</comment>
<dbReference type="InterPro" id="IPR002401">
    <property type="entry name" value="Cyt_P450_E_grp-I"/>
</dbReference>
<feature type="region of interest" description="Disordered" evidence="8">
    <location>
        <begin position="1"/>
        <end position="28"/>
    </location>
</feature>
<organism evidence="9 10">
    <name type="scientific">Sorangium atrum</name>
    <dbReference type="NCBI Taxonomy" id="2995308"/>
    <lineage>
        <taxon>Bacteria</taxon>
        <taxon>Pseudomonadati</taxon>
        <taxon>Myxococcota</taxon>
        <taxon>Polyangia</taxon>
        <taxon>Polyangiales</taxon>
        <taxon>Polyangiaceae</taxon>
        <taxon>Sorangium</taxon>
    </lineage>
</organism>
<evidence type="ECO:0000256" key="4">
    <source>
        <dbReference type="ARBA" id="ARBA00023002"/>
    </source>
</evidence>
<dbReference type="SUPFAM" id="SSF48264">
    <property type="entry name" value="Cytochrome P450"/>
    <property type="match status" value="1"/>
</dbReference>
<dbReference type="InterPro" id="IPR001128">
    <property type="entry name" value="Cyt_P450"/>
</dbReference>
<dbReference type="PROSITE" id="PS00086">
    <property type="entry name" value="CYTOCHROME_P450"/>
    <property type="match status" value="1"/>
</dbReference>
<evidence type="ECO:0000313" key="9">
    <source>
        <dbReference type="EMBL" id="MDC0683396.1"/>
    </source>
</evidence>
<evidence type="ECO:0000256" key="2">
    <source>
        <dbReference type="ARBA" id="ARBA00022617"/>
    </source>
</evidence>
<dbReference type="Proteomes" id="UP001217485">
    <property type="component" value="Unassembled WGS sequence"/>
</dbReference>
<comment type="similarity">
    <text evidence="1 7">Belongs to the cytochrome P450 family.</text>
</comment>
<evidence type="ECO:0000256" key="7">
    <source>
        <dbReference type="RuleBase" id="RU000461"/>
    </source>
</evidence>
<dbReference type="PANTHER" id="PTHR24291:SF50">
    <property type="entry name" value="BIFUNCTIONAL ALBAFLAVENONE MONOOXYGENASE_TERPENE SYNTHASE"/>
    <property type="match status" value="1"/>
</dbReference>
<keyword evidence="4 7" id="KW-0560">Oxidoreductase</keyword>
<dbReference type="RefSeq" id="WP_272101535.1">
    <property type="nucleotide sequence ID" value="NZ_JAQNDK010000004.1"/>
</dbReference>
<dbReference type="InterPro" id="IPR050196">
    <property type="entry name" value="Cytochrome_P450_Monoox"/>
</dbReference>
<dbReference type="PANTHER" id="PTHR24291">
    <property type="entry name" value="CYTOCHROME P450 FAMILY 4"/>
    <property type="match status" value="1"/>
</dbReference>
<dbReference type="PRINTS" id="PR00463">
    <property type="entry name" value="EP450I"/>
</dbReference>
<keyword evidence="6 7" id="KW-0503">Monooxygenase</keyword>
<reference evidence="9 10" key="1">
    <citation type="submission" date="2023-01" db="EMBL/GenBank/DDBJ databases">
        <title>Minimal conservation of predation-associated metabolite biosynthetic gene clusters underscores biosynthetic potential of Myxococcota including descriptions for ten novel species: Archangium lansinium sp. nov., Myxococcus landrumus sp. nov., Nannocystis bai.</title>
        <authorList>
            <person name="Ahearne A."/>
            <person name="Stevens C."/>
            <person name="Dowd S."/>
        </authorList>
    </citation>
    <scope>NUCLEOTIDE SEQUENCE [LARGE SCALE GENOMIC DNA]</scope>
    <source>
        <strain evidence="9 10">WIWO2</strain>
    </source>
</reference>
<dbReference type="Gene3D" id="1.10.630.10">
    <property type="entry name" value="Cytochrome P450"/>
    <property type="match status" value="1"/>
</dbReference>
<keyword evidence="3 7" id="KW-0479">Metal-binding</keyword>
<gene>
    <name evidence="9" type="ORF">POL72_37045</name>
</gene>
<dbReference type="PRINTS" id="PR00385">
    <property type="entry name" value="P450"/>
</dbReference>
<dbReference type="CDD" id="cd20620">
    <property type="entry name" value="CYP132-like"/>
    <property type="match status" value="1"/>
</dbReference>
<evidence type="ECO:0000256" key="5">
    <source>
        <dbReference type="ARBA" id="ARBA00023004"/>
    </source>
</evidence>
<dbReference type="InterPro" id="IPR036396">
    <property type="entry name" value="Cyt_P450_sf"/>
</dbReference>
<evidence type="ECO:0000256" key="6">
    <source>
        <dbReference type="ARBA" id="ARBA00023033"/>
    </source>
</evidence>
<evidence type="ECO:0000256" key="3">
    <source>
        <dbReference type="ARBA" id="ARBA00022723"/>
    </source>
</evidence>
<dbReference type="Pfam" id="PF00067">
    <property type="entry name" value="p450"/>
    <property type="match status" value="1"/>
</dbReference>